<evidence type="ECO:0000313" key="1">
    <source>
        <dbReference type="EMBL" id="OBR86065.1"/>
    </source>
</evidence>
<accession>A0A1A6A7M8</accession>
<name>A0A1A6A7M8_9TREE</name>
<organism evidence="1">
    <name type="scientific">Kwoniella dejecticola CBS 10117</name>
    <dbReference type="NCBI Taxonomy" id="1296121"/>
    <lineage>
        <taxon>Eukaryota</taxon>
        <taxon>Fungi</taxon>
        <taxon>Dikarya</taxon>
        <taxon>Basidiomycota</taxon>
        <taxon>Agaricomycotina</taxon>
        <taxon>Tremellomycetes</taxon>
        <taxon>Tremellales</taxon>
        <taxon>Cryptococcaceae</taxon>
        <taxon>Kwoniella</taxon>
    </lineage>
</organism>
<evidence type="ECO:0000313" key="3">
    <source>
        <dbReference type="Proteomes" id="UP000078595"/>
    </source>
</evidence>
<dbReference type="KEGG" id="kdj:28967482"/>
<proteinExistence type="predicted"/>
<dbReference type="RefSeq" id="XP_018263907.1">
    <property type="nucleotide sequence ID" value="XM_018407099.1"/>
</dbReference>
<dbReference type="EMBL" id="CP144533">
    <property type="protein sequence ID" value="WWC61185.1"/>
    <property type="molecule type" value="Genomic_DNA"/>
</dbReference>
<protein>
    <submittedName>
        <fullName evidence="1">Uncharacterized protein</fullName>
    </submittedName>
</protein>
<gene>
    <name evidence="1" type="ORF">I303_03783</name>
    <name evidence="2" type="ORF">I303_103765</name>
</gene>
<keyword evidence="3" id="KW-1185">Reference proteome</keyword>
<dbReference type="Proteomes" id="UP000078595">
    <property type="component" value="Chromosome 4"/>
</dbReference>
<dbReference type="AlphaFoldDB" id="A0A1A6A7M8"/>
<evidence type="ECO:0000313" key="2">
    <source>
        <dbReference type="EMBL" id="WWC61185.1"/>
    </source>
</evidence>
<dbReference type="OrthoDB" id="2563487at2759"/>
<reference evidence="2" key="2">
    <citation type="submission" date="2013-07" db="EMBL/GenBank/DDBJ databases">
        <authorList>
            <consortium name="The Broad Institute Genome Sequencing Platform"/>
            <person name="Cuomo C."/>
            <person name="Litvintseva A."/>
            <person name="Chen Y."/>
            <person name="Heitman J."/>
            <person name="Sun S."/>
            <person name="Springer D."/>
            <person name="Dromer F."/>
            <person name="Young S.K."/>
            <person name="Zeng Q."/>
            <person name="Gargeya S."/>
            <person name="Fitzgerald M."/>
            <person name="Abouelleil A."/>
            <person name="Alvarado L."/>
            <person name="Berlin A.M."/>
            <person name="Chapman S.B."/>
            <person name="Dewar J."/>
            <person name="Goldberg J."/>
            <person name="Griggs A."/>
            <person name="Gujja S."/>
            <person name="Hansen M."/>
            <person name="Howarth C."/>
            <person name="Imamovic A."/>
            <person name="Larimer J."/>
            <person name="McCowan C."/>
            <person name="Murphy C."/>
            <person name="Pearson M."/>
            <person name="Priest M."/>
            <person name="Roberts A."/>
            <person name="Saif S."/>
            <person name="Shea T."/>
            <person name="Sykes S."/>
            <person name="Wortman J."/>
            <person name="Nusbaum C."/>
            <person name="Birren B."/>
        </authorList>
    </citation>
    <scope>NUCLEOTIDE SEQUENCE</scope>
    <source>
        <strain evidence="2">CBS 10117</strain>
    </source>
</reference>
<sequence length="395" mass="45469">MSDTAQCDHQHMDNGDGKDHSCNFQDFPVEIIKLIVKYSAKKYPWLFVCKRSFTEIISLFNGLINDQQSNHPVNTLAKAFQHVLNKERNHDSSSDEKNGHPVKLEFLKIIKSLDLTTEGISAISRKAKSTDVHQLVQAFERCHSQDIVVFPGLKHLTFDISGTKIQDPLFMLKLVKSITNVSQPEYFCWTYDYPLWYHFKGKTPVHGLPTDLNELRLTFANGHLPKVVIHHIKAKPNTAIFPVYGTLNRFDFCYRAKVWGVMKLDDCVQFFTQILRPHITDTGDSTNLKNATKYQFQSFCSAWLWIPDEPSVKKKAEILTNRLIEVYPSLRGRLEFLEVGMEHHQSMPCQGCGRTMSAYMTLIMNNFTWKKVDMGPNEDPDNPWMMGFMTGPKTK</sequence>
<dbReference type="GeneID" id="28967482"/>
<reference evidence="2" key="3">
    <citation type="submission" date="2024-02" db="EMBL/GenBank/DDBJ databases">
        <title>Comparative genomics of Cryptococcus and Kwoniella reveals pathogenesis evolution and contrasting modes of karyotype evolution via chromosome fusion or intercentromeric recombination.</title>
        <authorList>
            <person name="Coelho M.A."/>
            <person name="David-Palma M."/>
            <person name="Shea T."/>
            <person name="Bowers K."/>
            <person name="McGinley-Smith S."/>
            <person name="Mohammad A.W."/>
            <person name="Gnirke A."/>
            <person name="Yurkov A.M."/>
            <person name="Nowrousian M."/>
            <person name="Sun S."/>
            <person name="Cuomo C.A."/>
            <person name="Heitman J."/>
        </authorList>
    </citation>
    <scope>NUCLEOTIDE SEQUENCE</scope>
    <source>
        <strain evidence="2">CBS 10117</strain>
    </source>
</reference>
<reference evidence="1" key="1">
    <citation type="submission" date="2013-07" db="EMBL/GenBank/DDBJ databases">
        <title>The Genome Sequence of Cryptococcus dejecticola CBS10117.</title>
        <authorList>
            <consortium name="The Broad Institute Genome Sequencing Platform"/>
            <person name="Cuomo C."/>
            <person name="Litvintseva A."/>
            <person name="Chen Y."/>
            <person name="Heitman J."/>
            <person name="Sun S."/>
            <person name="Springer D."/>
            <person name="Dromer F."/>
            <person name="Young S.K."/>
            <person name="Zeng Q."/>
            <person name="Gargeya S."/>
            <person name="Fitzgerald M."/>
            <person name="Abouelleil A."/>
            <person name="Alvarado L."/>
            <person name="Berlin A.M."/>
            <person name="Chapman S.B."/>
            <person name="Dewar J."/>
            <person name="Goldberg J."/>
            <person name="Griggs A."/>
            <person name="Gujja S."/>
            <person name="Hansen M."/>
            <person name="Howarth C."/>
            <person name="Imamovic A."/>
            <person name="Larimer J."/>
            <person name="McCowan C."/>
            <person name="Murphy C."/>
            <person name="Pearson M."/>
            <person name="Priest M."/>
            <person name="Roberts A."/>
            <person name="Saif S."/>
            <person name="Shea T."/>
            <person name="Sykes S."/>
            <person name="Wortman J."/>
            <person name="Nusbaum C."/>
            <person name="Birren B."/>
        </authorList>
    </citation>
    <scope>NUCLEOTIDE SEQUENCE [LARGE SCALE GENOMIC DNA]</scope>
    <source>
        <strain evidence="1">CBS 10117</strain>
    </source>
</reference>
<dbReference type="VEuPathDB" id="FungiDB:I303_03783"/>
<dbReference type="EMBL" id="KI894030">
    <property type="protein sequence ID" value="OBR86065.1"/>
    <property type="molecule type" value="Genomic_DNA"/>
</dbReference>